<dbReference type="PANTHER" id="PTHR44203:SF3">
    <property type="entry name" value="ETO1-LIKE PROTEIN 2"/>
    <property type="match status" value="1"/>
</dbReference>
<dbReference type="SMART" id="SM00225">
    <property type="entry name" value="BTB"/>
    <property type="match status" value="1"/>
</dbReference>
<keyword evidence="2" id="KW-0802">TPR repeat</keyword>
<dbReference type="SUPFAM" id="SSF48452">
    <property type="entry name" value="TPR-like"/>
    <property type="match status" value="3"/>
</dbReference>
<evidence type="ECO:0000256" key="1">
    <source>
        <dbReference type="ARBA" id="ARBA00004906"/>
    </source>
</evidence>
<evidence type="ECO:0000313" key="4">
    <source>
        <dbReference type="EMBL" id="GMN23634.1"/>
    </source>
</evidence>
<dbReference type="GO" id="GO:0010105">
    <property type="term" value="P:negative regulation of ethylene-activated signaling pathway"/>
    <property type="evidence" value="ECO:0007669"/>
    <property type="project" value="InterPro"/>
</dbReference>
<dbReference type="InterPro" id="IPR011333">
    <property type="entry name" value="SKP1/BTB/POZ_sf"/>
</dbReference>
<sequence>MRGLKLIDRFKSAQVHAFSPTDTSRAKLVDTHLTKIKSFASNLKPRNNSTTSVSEALHLPYGFPATDLIEPHLDPHLKPLDLVESLSELYQRFENCSSESQKASLCIEQYALLRGLGDHKLLRRCLRATRQHAVDVLSKVVVSAWLRFERREDELVGVSSSAVECGGFVVECPKAALANGYDSNSVFERCECGLGFGSGPYEAVNVEEEEFWVVGNENGVSFCVGNEEIKCDRFRIARLSSPFKAMLYGGFEESRKEKIDFSQNGISVVGMRAVEKYSRTKRVDFFGPEIVVELLSFANRFCCEEMKSACDFHLASLVGTIDDALILIEYGLEESADLLVASCLQVLLRKLPGCLYRPKVMRFLCSSETRERLAVLGSANSFFLYYFLSQVAMEESMVAKVTVKLLKRLGECATERWQEALASHQLGCVLLERREFMAAQHCFEDAVEAGHVYSLAGIARAKHKMGQQYSAYKMMSSVISEYKPAGWMYQERSLYNIGKEKLSDLSTATGMDPTLSFPYKYRAVAKMEEKRIREVILEIDKIIGFKLSPDCLELRAWFFIALENYENALRDIRVVLTLEPNYMFFGGKVKGDYLIEVLRRMVRQLSKADCWMCLYERWSSVDDIGSLAIIHQMLESDPGNSVLRFRQSLLLLRLNCQKAAMRSLRLARNHSSSEHEMLVYEGWILYDTGNREEALARAEKSISIQRSFEAFFLKAYVLADTNLNPKSSSCVIQLLEEALKCPSDGLRKGQALNNLGSIYVDCGNLDQAANCYKNALDIKHTRAHQGLARVYHLRNQRKAAHDEMTKLIGKAQSNASAYEKRSEYSDREMAKDDLDMATKLDPLRTYPYRYRAAVLMDDQKENEAVEELTKALNFRPDLQMLHLRAAFNDSMGDVASALRDCQAALCLDPSHRDTLDLYNRANNSVTQKQRPRNAAKENETQKDGIEKCHCWTGWMMTVVERAPSHLMITNDSSEDRYARNDQ</sequence>
<feature type="domain" description="BTB" evidence="3">
    <location>
        <begin position="218"/>
        <end position="318"/>
    </location>
</feature>
<feature type="repeat" description="TPR" evidence="2">
    <location>
        <begin position="749"/>
        <end position="782"/>
    </location>
</feature>
<reference evidence="4" key="1">
    <citation type="submission" date="2023-07" db="EMBL/GenBank/DDBJ databases">
        <title>draft genome sequence of fig (Ficus carica).</title>
        <authorList>
            <person name="Takahashi T."/>
            <person name="Nishimura K."/>
        </authorList>
    </citation>
    <scope>NUCLEOTIDE SEQUENCE</scope>
</reference>
<dbReference type="InterPro" id="IPR000210">
    <property type="entry name" value="BTB/POZ_dom"/>
</dbReference>
<dbReference type="InterPro" id="IPR019734">
    <property type="entry name" value="TPR_rpt"/>
</dbReference>
<dbReference type="InterPro" id="IPR044631">
    <property type="entry name" value="ETO1-like"/>
</dbReference>
<organism evidence="4 5">
    <name type="scientific">Ficus carica</name>
    <name type="common">Common fig</name>
    <dbReference type="NCBI Taxonomy" id="3494"/>
    <lineage>
        <taxon>Eukaryota</taxon>
        <taxon>Viridiplantae</taxon>
        <taxon>Streptophyta</taxon>
        <taxon>Embryophyta</taxon>
        <taxon>Tracheophyta</taxon>
        <taxon>Spermatophyta</taxon>
        <taxon>Magnoliopsida</taxon>
        <taxon>eudicotyledons</taxon>
        <taxon>Gunneridae</taxon>
        <taxon>Pentapetalae</taxon>
        <taxon>rosids</taxon>
        <taxon>fabids</taxon>
        <taxon>Rosales</taxon>
        <taxon>Moraceae</taxon>
        <taxon>Ficeae</taxon>
        <taxon>Ficus</taxon>
    </lineage>
</organism>
<dbReference type="SMART" id="SM00028">
    <property type="entry name" value="TPR"/>
    <property type="match status" value="6"/>
</dbReference>
<comment type="pathway">
    <text evidence="1">Protein modification; protein ubiquitination.</text>
</comment>
<gene>
    <name evidence="4" type="ORF">TIFTF001_000194</name>
</gene>
<dbReference type="InterPro" id="IPR011990">
    <property type="entry name" value="TPR-like_helical_dom_sf"/>
</dbReference>
<protein>
    <recommendedName>
        <fullName evidence="3">BTB domain-containing protein</fullName>
    </recommendedName>
</protein>
<evidence type="ECO:0000313" key="5">
    <source>
        <dbReference type="Proteomes" id="UP001187192"/>
    </source>
</evidence>
<comment type="caution">
    <text evidence="4">The sequence shown here is derived from an EMBL/GenBank/DDBJ whole genome shotgun (WGS) entry which is preliminary data.</text>
</comment>
<dbReference type="Gene3D" id="3.30.710.10">
    <property type="entry name" value="Potassium Channel Kv1.1, Chain A"/>
    <property type="match status" value="1"/>
</dbReference>
<dbReference type="Proteomes" id="UP001187192">
    <property type="component" value="Unassembled WGS sequence"/>
</dbReference>
<keyword evidence="5" id="KW-1185">Reference proteome</keyword>
<dbReference type="Gene3D" id="1.25.40.10">
    <property type="entry name" value="Tetratricopeptide repeat domain"/>
    <property type="match status" value="3"/>
</dbReference>
<accession>A0AA88D0M7</accession>
<dbReference type="PROSITE" id="PS50005">
    <property type="entry name" value="TPR"/>
    <property type="match status" value="1"/>
</dbReference>
<evidence type="ECO:0000256" key="2">
    <source>
        <dbReference type="PROSITE-ProRule" id="PRU00339"/>
    </source>
</evidence>
<dbReference type="Pfam" id="PF13176">
    <property type="entry name" value="TPR_7"/>
    <property type="match status" value="1"/>
</dbReference>
<name>A0AA88D0M7_FICCA</name>
<proteinExistence type="predicted"/>
<dbReference type="AlphaFoldDB" id="A0AA88D0M7"/>
<evidence type="ECO:0000259" key="3">
    <source>
        <dbReference type="SMART" id="SM00225"/>
    </source>
</evidence>
<dbReference type="SUPFAM" id="SSF54695">
    <property type="entry name" value="POZ domain"/>
    <property type="match status" value="1"/>
</dbReference>
<dbReference type="EMBL" id="BTGU01000001">
    <property type="protein sequence ID" value="GMN23634.1"/>
    <property type="molecule type" value="Genomic_DNA"/>
</dbReference>
<dbReference type="PANTHER" id="PTHR44203">
    <property type="entry name" value="ETO1-RELATED"/>
    <property type="match status" value="1"/>
</dbReference>